<evidence type="ECO:0000313" key="2">
    <source>
        <dbReference type="EMBL" id="MBB3988585.1"/>
    </source>
</evidence>
<keyword evidence="3" id="KW-1185">Reference proteome</keyword>
<reference evidence="2 3" key="1">
    <citation type="submission" date="2020-08" db="EMBL/GenBank/DDBJ databases">
        <title>Genomic Encyclopedia of Type Strains, Phase IV (KMG-IV): sequencing the most valuable type-strain genomes for metagenomic binning, comparative biology and taxonomic classification.</title>
        <authorList>
            <person name="Goeker M."/>
        </authorList>
    </citation>
    <scope>NUCLEOTIDE SEQUENCE [LARGE SCALE GENOMIC DNA]</scope>
    <source>
        <strain evidence="2 3">DSM 102235</strain>
    </source>
</reference>
<proteinExistence type="predicted"/>
<feature type="region of interest" description="Disordered" evidence="1">
    <location>
        <begin position="146"/>
        <end position="165"/>
    </location>
</feature>
<name>A0A7W6DSX9_9RHOB</name>
<protein>
    <submittedName>
        <fullName evidence="2">Uncharacterized protein</fullName>
    </submittedName>
</protein>
<evidence type="ECO:0000256" key="1">
    <source>
        <dbReference type="SAM" id="MobiDB-lite"/>
    </source>
</evidence>
<dbReference type="Proteomes" id="UP000541426">
    <property type="component" value="Unassembled WGS sequence"/>
</dbReference>
<gene>
    <name evidence="2" type="ORF">GGQ68_004948</name>
</gene>
<feature type="compositionally biased region" description="Basic and acidic residues" evidence="1">
    <location>
        <begin position="86"/>
        <end position="101"/>
    </location>
</feature>
<feature type="region of interest" description="Disordered" evidence="1">
    <location>
        <begin position="68"/>
        <end position="101"/>
    </location>
</feature>
<organism evidence="2 3">
    <name type="scientific">Sagittula marina</name>
    <dbReference type="NCBI Taxonomy" id="943940"/>
    <lineage>
        <taxon>Bacteria</taxon>
        <taxon>Pseudomonadati</taxon>
        <taxon>Pseudomonadota</taxon>
        <taxon>Alphaproteobacteria</taxon>
        <taxon>Rhodobacterales</taxon>
        <taxon>Roseobacteraceae</taxon>
        <taxon>Sagittula</taxon>
    </lineage>
</organism>
<comment type="caution">
    <text evidence="2">The sequence shown here is derived from an EMBL/GenBank/DDBJ whole genome shotgun (WGS) entry which is preliminary data.</text>
</comment>
<sequence length="165" mass="17774">MAKHMWVDALEPGTGAGRSEDVVYGLPRERLLALRDEKPRQCILPAREPALNGPQLFASDRLLNAKPVLQSCDPDPRLRKVHVSPPKRDRFGDAQTVPEHHQDQEVIANSVATLLGGSEEPVDIPLTKIVPSTNVGIGRAVIPTLDTSPIGHGSVASHKSLPAKA</sequence>
<evidence type="ECO:0000313" key="3">
    <source>
        <dbReference type="Proteomes" id="UP000541426"/>
    </source>
</evidence>
<accession>A0A7W6DSX9</accession>
<dbReference type="EMBL" id="JACIEJ010000034">
    <property type="protein sequence ID" value="MBB3988585.1"/>
    <property type="molecule type" value="Genomic_DNA"/>
</dbReference>
<dbReference type="AlphaFoldDB" id="A0A7W6DSX9"/>